<keyword evidence="4" id="KW-0418">Kinase</keyword>
<evidence type="ECO:0000256" key="2">
    <source>
        <dbReference type="ARBA" id="ARBA00022679"/>
    </source>
</evidence>
<protein>
    <submittedName>
        <fullName evidence="8">Aste57867_8980 protein</fullName>
    </submittedName>
</protein>
<evidence type="ECO:0000313" key="8">
    <source>
        <dbReference type="EMBL" id="VFT85864.1"/>
    </source>
</evidence>
<gene>
    <name evidence="8" type="primary">Aste57867_8980</name>
    <name evidence="7" type="ORF">As57867_008945</name>
    <name evidence="8" type="ORF">ASTE57867_8980</name>
</gene>
<reference evidence="7" key="2">
    <citation type="submission" date="2019-06" db="EMBL/GenBank/DDBJ databases">
        <title>Genomics analysis of Aphanomyces spp. identifies a new class of oomycete effector associated with host adaptation.</title>
        <authorList>
            <person name="Gaulin E."/>
        </authorList>
    </citation>
    <scope>NUCLEOTIDE SEQUENCE</scope>
    <source>
        <strain evidence="7">CBS 578.67</strain>
    </source>
</reference>
<keyword evidence="5" id="KW-0067">ATP-binding</keyword>
<accession>A0A485KLM0</accession>
<evidence type="ECO:0000256" key="4">
    <source>
        <dbReference type="ARBA" id="ARBA00022777"/>
    </source>
</evidence>
<evidence type="ECO:0000256" key="5">
    <source>
        <dbReference type="ARBA" id="ARBA00022840"/>
    </source>
</evidence>
<evidence type="ECO:0000256" key="1">
    <source>
        <dbReference type="ARBA" id="ARBA00022527"/>
    </source>
</evidence>
<dbReference type="GO" id="GO:0004674">
    <property type="term" value="F:protein serine/threonine kinase activity"/>
    <property type="evidence" value="ECO:0007669"/>
    <property type="project" value="UniProtKB-KW"/>
</dbReference>
<feature type="domain" description="Protein kinase" evidence="6">
    <location>
        <begin position="7"/>
        <end position="273"/>
    </location>
</feature>
<dbReference type="Gene3D" id="1.10.510.10">
    <property type="entry name" value="Transferase(Phosphotransferase) domain 1"/>
    <property type="match status" value="1"/>
</dbReference>
<name>A0A485KLM0_9STRA</name>
<evidence type="ECO:0000259" key="6">
    <source>
        <dbReference type="PROSITE" id="PS50011"/>
    </source>
</evidence>
<dbReference type="InterPro" id="IPR000719">
    <property type="entry name" value="Prot_kinase_dom"/>
</dbReference>
<dbReference type="Pfam" id="PF00069">
    <property type="entry name" value="Pkinase"/>
    <property type="match status" value="1"/>
</dbReference>
<evidence type="ECO:0000256" key="3">
    <source>
        <dbReference type="ARBA" id="ARBA00022741"/>
    </source>
</evidence>
<evidence type="ECO:0000313" key="9">
    <source>
        <dbReference type="Proteomes" id="UP000332933"/>
    </source>
</evidence>
<evidence type="ECO:0000313" key="7">
    <source>
        <dbReference type="EMBL" id="KAF0700496.1"/>
    </source>
</evidence>
<proteinExistence type="predicted"/>
<keyword evidence="1" id="KW-0723">Serine/threonine-protein kinase</keyword>
<dbReference type="AlphaFoldDB" id="A0A485KLM0"/>
<sequence>MHTMARFSVHHTIADALYGQVLLAHDNTTHELVAIKKMNIAAATAHTVVRGAVCHVSEDLAIEKQVSRLLSADGGHPNVLRLRADFVDEGYDHMVFDYCNGGDLFDQTHKGALQPAVAQRYFGQLVHGVGYMHAKGVAHRDLSLENVLLHNDTCFVCDFGLAASARTTCDDSVGKPFYMAPEVVQGIEYDPTKSDVWSLGIMLFMMLTGVPLWQSASAHDARFLYFHKHGLRALVASWHVTIDKLAMDLLEHMLCLSPVKRFSLAQVAAHDFVGQPLKAVKCDAHAPLKKSTTGAAKAAFAFVKRFLHHSHPRHDDGAAGIE</sequence>
<dbReference type="Proteomes" id="UP000332933">
    <property type="component" value="Unassembled WGS sequence"/>
</dbReference>
<organism evidence="8 9">
    <name type="scientific">Aphanomyces stellatus</name>
    <dbReference type="NCBI Taxonomy" id="120398"/>
    <lineage>
        <taxon>Eukaryota</taxon>
        <taxon>Sar</taxon>
        <taxon>Stramenopiles</taxon>
        <taxon>Oomycota</taxon>
        <taxon>Saprolegniomycetes</taxon>
        <taxon>Saprolegniales</taxon>
        <taxon>Verrucalvaceae</taxon>
        <taxon>Aphanomyces</taxon>
    </lineage>
</organism>
<keyword evidence="9" id="KW-1185">Reference proteome</keyword>
<dbReference type="SUPFAM" id="SSF56112">
    <property type="entry name" value="Protein kinase-like (PK-like)"/>
    <property type="match status" value="1"/>
</dbReference>
<dbReference type="PANTHER" id="PTHR24345">
    <property type="entry name" value="SERINE/THREONINE-PROTEIN KINASE PLK"/>
    <property type="match status" value="1"/>
</dbReference>
<dbReference type="EMBL" id="VJMH01005121">
    <property type="protein sequence ID" value="KAF0700496.1"/>
    <property type="molecule type" value="Genomic_DNA"/>
</dbReference>
<dbReference type="EMBL" id="CAADRA010005142">
    <property type="protein sequence ID" value="VFT85864.1"/>
    <property type="molecule type" value="Genomic_DNA"/>
</dbReference>
<reference evidence="8 9" key="1">
    <citation type="submission" date="2019-03" db="EMBL/GenBank/DDBJ databases">
        <authorList>
            <person name="Gaulin E."/>
            <person name="Dumas B."/>
        </authorList>
    </citation>
    <scope>NUCLEOTIDE SEQUENCE [LARGE SCALE GENOMIC DNA]</scope>
    <source>
        <strain evidence="8">CBS 568.67</strain>
    </source>
</reference>
<dbReference type="GO" id="GO:0005634">
    <property type="term" value="C:nucleus"/>
    <property type="evidence" value="ECO:0007669"/>
    <property type="project" value="TreeGrafter"/>
</dbReference>
<dbReference type="GO" id="GO:0005524">
    <property type="term" value="F:ATP binding"/>
    <property type="evidence" value="ECO:0007669"/>
    <property type="project" value="UniProtKB-KW"/>
</dbReference>
<keyword evidence="2" id="KW-0808">Transferase</keyword>
<dbReference type="PROSITE" id="PS50011">
    <property type="entry name" value="PROTEIN_KINASE_DOM"/>
    <property type="match status" value="1"/>
</dbReference>
<dbReference type="InterPro" id="IPR011009">
    <property type="entry name" value="Kinase-like_dom_sf"/>
</dbReference>
<dbReference type="PANTHER" id="PTHR24345:SF91">
    <property type="entry name" value="SERINE_THREONINE-PROTEIN KINASE PLK4"/>
    <property type="match status" value="1"/>
</dbReference>
<keyword evidence="3" id="KW-0547">Nucleotide-binding</keyword>
<dbReference type="OrthoDB" id="541276at2759"/>